<dbReference type="Proteomes" id="UP000515123">
    <property type="component" value="Linkage group 7"/>
</dbReference>
<dbReference type="PANTHER" id="PTHR31676:SF151">
    <property type="entry name" value="DUF538 FAMILY PROTEIN"/>
    <property type="match status" value="1"/>
</dbReference>
<accession>A0A6P5EK49</accession>
<evidence type="ECO:0000256" key="1">
    <source>
        <dbReference type="SAM" id="SignalP"/>
    </source>
</evidence>
<sequence>MGKLKLSPFPSLSPLPPLFLLLVLLLVAATSAAAMGGGNSSVHELLREHGLPGGLLPRGVETFSLNRSSGVLTVELNRPCYAKYYDDAVAFFNRSIRGNLSFGALRGVEGLAQEELFVWLPVKGILVSDPTSGVILFDIGLAHKRLSRSLFDDPPDCRPDGLLGRKGGGFQEQR</sequence>
<reference evidence="2" key="1">
    <citation type="journal article" date="2015" name="Nat. Genet.">
        <title>The pineapple genome and the evolution of CAM photosynthesis.</title>
        <authorList>
            <person name="Ming R."/>
            <person name="VanBuren R."/>
            <person name="Wai C.M."/>
            <person name="Tang H."/>
            <person name="Schatz M.C."/>
            <person name="Bowers J.E."/>
            <person name="Lyons E."/>
            <person name="Wang M.L."/>
            <person name="Chen J."/>
            <person name="Biggers E."/>
            <person name="Zhang J."/>
            <person name="Huang L."/>
            <person name="Zhang L."/>
            <person name="Miao W."/>
            <person name="Zhang J."/>
            <person name="Ye Z."/>
            <person name="Miao C."/>
            <person name="Lin Z."/>
            <person name="Wang H."/>
            <person name="Zhou H."/>
            <person name="Yim W.C."/>
            <person name="Priest H.D."/>
            <person name="Zheng C."/>
            <person name="Woodhouse M."/>
            <person name="Edger P.P."/>
            <person name="Guyot R."/>
            <person name="Guo H.B."/>
            <person name="Guo H."/>
            <person name="Zheng G."/>
            <person name="Singh R."/>
            <person name="Sharma A."/>
            <person name="Min X."/>
            <person name="Zheng Y."/>
            <person name="Lee H."/>
            <person name="Gurtowski J."/>
            <person name="Sedlazeck F.J."/>
            <person name="Harkess A."/>
            <person name="McKain M.R."/>
            <person name="Liao Z."/>
            <person name="Fang J."/>
            <person name="Liu J."/>
            <person name="Zhang X."/>
            <person name="Zhang Q."/>
            <person name="Hu W."/>
            <person name="Qin Y."/>
            <person name="Wang K."/>
            <person name="Chen L.Y."/>
            <person name="Shirley N."/>
            <person name="Lin Y.R."/>
            <person name="Liu L.Y."/>
            <person name="Hernandez A.G."/>
            <person name="Wright C.L."/>
            <person name="Bulone V."/>
            <person name="Tuskan G.A."/>
            <person name="Heath K."/>
            <person name="Zee F."/>
            <person name="Moore P.H."/>
            <person name="Sunkar R."/>
            <person name="Leebens-Mack J.H."/>
            <person name="Mockler T."/>
            <person name="Bennetzen J.L."/>
            <person name="Freeling M."/>
            <person name="Sankoff D."/>
            <person name="Paterson A.H."/>
            <person name="Zhu X."/>
            <person name="Yang X."/>
            <person name="Smith J.A."/>
            <person name="Cushman J.C."/>
            <person name="Paull R.E."/>
            <person name="Yu Q."/>
        </authorList>
    </citation>
    <scope>NUCLEOTIDE SEQUENCE [LARGE SCALE GENOMIC DNA]</scope>
    <source>
        <strain evidence="2">cv. F153</strain>
    </source>
</reference>
<dbReference type="GeneID" id="109705479"/>
<keyword evidence="2" id="KW-1185">Reference proteome</keyword>
<evidence type="ECO:0000313" key="2">
    <source>
        <dbReference type="Proteomes" id="UP000515123"/>
    </source>
</evidence>
<dbReference type="FunFam" id="2.30.240.10:FF:000002">
    <property type="entry name" value="Uncharacterized protein At3g07460"/>
    <property type="match status" value="1"/>
</dbReference>
<dbReference type="Gene3D" id="2.30.240.10">
    <property type="entry name" value="At5g01610-like"/>
    <property type="match status" value="1"/>
</dbReference>
<dbReference type="RefSeq" id="XP_020081800.1">
    <property type="nucleotide sequence ID" value="XM_020226211.1"/>
</dbReference>
<dbReference type="Gramene" id="Aco014444.1.mrna1">
    <property type="protein sequence ID" value="Aco014444.1.mrna1"/>
    <property type="gene ID" value="Aco014444.1.path1"/>
</dbReference>
<name>A0A6P5EK49_ANACO</name>
<gene>
    <name evidence="3" type="primary">LOC109705479</name>
    <name evidence="4" type="synonym">LOC109713473</name>
</gene>
<proteinExistence type="predicted"/>
<dbReference type="AlphaFoldDB" id="A0A6P5EK49"/>
<evidence type="ECO:0000313" key="3">
    <source>
        <dbReference type="RefSeq" id="XP_020081800.1"/>
    </source>
</evidence>
<dbReference type="InterPro" id="IPR007493">
    <property type="entry name" value="DUF538"/>
</dbReference>
<reference evidence="3 4" key="2">
    <citation type="submission" date="2025-04" db="UniProtKB">
        <authorList>
            <consortium name="RefSeq"/>
        </authorList>
    </citation>
    <scope>IDENTIFICATION</scope>
    <source>
        <tissue evidence="3 4">Leaf</tissue>
    </source>
</reference>
<dbReference type="PANTHER" id="PTHR31676">
    <property type="entry name" value="T31J12.3 PROTEIN-RELATED"/>
    <property type="match status" value="1"/>
</dbReference>
<keyword evidence="1" id="KW-0732">Signal</keyword>
<dbReference type="Pfam" id="PF04398">
    <property type="entry name" value="DUF538"/>
    <property type="match status" value="1"/>
</dbReference>
<dbReference type="SUPFAM" id="SSF141562">
    <property type="entry name" value="At5g01610-like"/>
    <property type="match status" value="1"/>
</dbReference>
<dbReference type="Gramene" id="Aco021979.1.mrna1">
    <property type="protein sequence ID" value="Aco021979.1.mrna1"/>
    <property type="gene ID" value="Aco021979.1.path1"/>
</dbReference>
<dbReference type="GeneID" id="109713473"/>
<feature type="chain" id="PRO_5044647984" evidence="1">
    <location>
        <begin position="33"/>
        <end position="174"/>
    </location>
</feature>
<dbReference type="OrthoDB" id="766568at2759"/>
<protein>
    <submittedName>
        <fullName evidence="3">Uncharacterized protein LOC109705479</fullName>
    </submittedName>
    <submittedName>
        <fullName evidence="4">Uncharacterized protein LOC109713473</fullName>
    </submittedName>
</protein>
<dbReference type="RefSeq" id="XP_020093163.1">
    <property type="nucleotide sequence ID" value="XM_020237574.1"/>
</dbReference>
<dbReference type="InterPro" id="IPR036758">
    <property type="entry name" value="At5g01610-like"/>
</dbReference>
<evidence type="ECO:0000313" key="4">
    <source>
        <dbReference type="RefSeq" id="XP_020093163.1"/>
    </source>
</evidence>
<organism evidence="3">
    <name type="scientific">Ananas comosus</name>
    <name type="common">Pineapple</name>
    <name type="synonym">Ananas ananas</name>
    <dbReference type="NCBI Taxonomy" id="4615"/>
    <lineage>
        <taxon>Eukaryota</taxon>
        <taxon>Viridiplantae</taxon>
        <taxon>Streptophyta</taxon>
        <taxon>Embryophyta</taxon>
        <taxon>Tracheophyta</taxon>
        <taxon>Spermatophyta</taxon>
        <taxon>Magnoliopsida</taxon>
        <taxon>Liliopsida</taxon>
        <taxon>Poales</taxon>
        <taxon>Bromeliaceae</taxon>
        <taxon>Bromelioideae</taxon>
        <taxon>Ananas</taxon>
    </lineage>
</organism>
<feature type="signal peptide" evidence="1">
    <location>
        <begin position="1"/>
        <end position="32"/>
    </location>
</feature>